<keyword evidence="1" id="KW-0812">Transmembrane</keyword>
<keyword evidence="1" id="KW-0472">Membrane</keyword>
<comment type="caution">
    <text evidence="2">The sequence shown here is derived from an EMBL/GenBank/DDBJ whole genome shotgun (WGS) entry which is preliminary data.</text>
</comment>
<accession>A0A2M8EL56</accession>
<feature type="transmembrane region" description="Helical" evidence="1">
    <location>
        <begin position="72"/>
        <end position="93"/>
    </location>
</feature>
<evidence type="ECO:0000256" key="1">
    <source>
        <dbReference type="SAM" id="Phobius"/>
    </source>
</evidence>
<sequence length="364" mass="40964">MSSALKICEKCDGAFTGLVCLKCGNFAEFTNKENDQPIASKEEFGFLASVINENAAFEKPEINIPKSKKFKFLFPLILGVLLFGIGSFAYWRFVYTTPDYISPFVLSAVDVRPGEVVSDVVEISDSKEKAIPLDIKHEQGSFDQYDFAQFATPDTSLIVSAFNISDVLTKYFDDLDVLKNIKTEFDISDSDIDVFFSKGFAVLFPKEDFSTWGFSIYTADKSFADSKVKILKAKKEKNKFIFHDYFAGVVEIKPAEGTEDKSMYFLLVSNSKEYLDQMKESSEGNVTNLSTDIKYSRVKDDLPNVGQVFIYRKIDSSIWDLFVGWIASKYDYVGLDKILMAIDAPGTVFFSNSSKLKITTADIM</sequence>
<dbReference type="AlphaFoldDB" id="A0A2M8EL56"/>
<proteinExistence type="predicted"/>
<keyword evidence="1" id="KW-1133">Transmembrane helix</keyword>
<gene>
    <name evidence="2" type="ORF">CO058_03505</name>
</gene>
<protein>
    <submittedName>
        <fullName evidence="2">Uncharacterized protein</fullName>
    </submittedName>
</protein>
<dbReference type="Proteomes" id="UP000229756">
    <property type="component" value="Unassembled WGS sequence"/>
</dbReference>
<organism evidence="2 3">
    <name type="scientific">candidate division WWE3 bacterium CG_4_9_14_0_2_um_filter_35_11</name>
    <dbReference type="NCBI Taxonomy" id="1975077"/>
    <lineage>
        <taxon>Bacteria</taxon>
        <taxon>Katanobacteria</taxon>
    </lineage>
</organism>
<name>A0A2M8EL56_UNCKA</name>
<evidence type="ECO:0000313" key="3">
    <source>
        <dbReference type="Proteomes" id="UP000229756"/>
    </source>
</evidence>
<reference evidence="3" key="1">
    <citation type="submission" date="2017-09" db="EMBL/GenBank/DDBJ databases">
        <title>Depth-based differentiation of microbial function through sediment-hosted aquifers and enrichment of novel symbionts in the deep terrestrial subsurface.</title>
        <authorList>
            <person name="Probst A.J."/>
            <person name="Ladd B."/>
            <person name="Jarett J.K."/>
            <person name="Geller-Mcgrath D.E."/>
            <person name="Sieber C.M.K."/>
            <person name="Emerson J.B."/>
            <person name="Anantharaman K."/>
            <person name="Thomas B.C."/>
            <person name="Malmstrom R."/>
            <person name="Stieglmeier M."/>
            <person name="Klingl A."/>
            <person name="Woyke T."/>
            <person name="Ryan C.M."/>
            <person name="Banfield J.F."/>
        </authorList>
    </citation>
    <scope>NUCLEOTIDE SEQUENCE [LARGE SCALE GENOMIC DNA]</scope>
</reference>
<evidence type="ECO:0000313" key="2">
    <source>
        <dbReference type="EMBL" id="PJC23473.1"/>
    </source>
</evidence>
<dbReference type="EMBL" id="PFSJ01000025">
    <property type="protein sequence ID" value="PJC23473.1"/>
    <property type="molecule type" value="Genomic_DNA"/>
</dbReference>